<dbReference type="GO" id="GO:0003700">
    <property type="term" value="F:DNA-binding transcription factor activity"/>
    <property type="evidence" value="ECO:0007669"/>
    <property type="project" value="InterPro"/>
</dbReference>
<dbReference type="Pfam" id="PF12802">
    <property type="entry name" value="MarR_2"/>
    <property type="match status" value="1"/>
</dbReference>
<dbReference type="eggNOG" id="COG1846">
    <property type="taxonomic scope" value="Bacteria"/>
</dbReference>
<accession>A0A074TIH1</accession>
<dbReference type="RefSeq" id="WP_038068046.1">
    <property type="nucleotide sequence ID" value="NZ_FOVB01000010.1"/>
</dbReference>
<feature type="domain" description="HTH marR-type" evidence="1">
    <location>
        <begin position="23"/>
        <end position="156"/>
    </location>
</feature>
<name>A0A074TIH1_9RHOB</name>
<dbReference type="InterPro" id="IPR036390">
    <property type="entry name" value="WH_DNA-bd_sf"/>
</dbReference>
<dbReference type="InterPro" id="IPR000835">
    <property type="entry name" value="HTH_MarR-typ"/>
</dbReference>
<evidence type="ECO:0000259" key="1">
    <source>
        <dbReference type="PROSITE" id="PS50995"/>
    </source>
</evidence>
<dbReference type="PANTHER" id="PTHR33164">
    <property type="entry name" value="TRANSCRIPTIONAL REGULATOR, MARR FAMILY"/>
    <property type="match status" value="1"/>
</dbReference>
<dbReference type="Proteomes" id="UP000027725">
    <property type="component" value="Unassembled WGS sequence"/>
</dbReference>
<evidence type="ECO:0000313" key="3">
    <source>
        <dbReference type="Proteomes" id="UP000027725"/>
    </source>
</evidence>
<dbReference type="AlphaFoldDB" id="A0A074TIH1"/>
<protein>
    <recommendedName>
        <fullName evidence="1">HTH marR-type domain-containing protein</fullName>
    </recommendedName>
</protein>
<dbReference type="GO" id="GO:0006950">
    <property type="term" value="P:response to stress"/>
    <property type="evidence" value="ECO:0007669"/>
    <property type="project" value="TreeGrafter"/>
</dbReference>
<sequence length="174" mass="19384">MKDDTERRPPETLGGDADFRVIMDHPAHLIRRSYQIFLCAFDEAMAGLPLSPVSWIIIATVRNFPSLSVTEVARRAAIDKASCGRTASALEKRGLLSIKKSDTDGREKLLDITPAGEELYGKAFIQVMKLKSLLLDEIDPEVQRQFLTSMAAFVYATRKNTRPSIPTARDADMD</sequence>
<evidence type="ECO:0000313" key="2">
    <source>
        <dbReference type="EMBL" id="KEP68783.1"/>
    </source>
</evidence>
<gene>
    <name evidence="2" type="ORF">DL1_08785</name>
</gene>
<reference evidence="2 3" key="1">
    <citation type="submission" date="2014-03" db="EMBL/GenBank/DDBJ databases">
        <title>The draft genome sequence of Thioclava dalianensis DLFJ1-1.</title>
        <authorList>
            <person name="Lai Q."/>
            <person name="Shao Z."/>
        </authorList>
    </citation>
    <scope>NUCLEOTIDE SEQUENCE [LARGE SCALE GENOMIC DNA]</scope>
    <source>
        <strain evidence="2 3">DLFJ1-1</strain>
    </source>
</reference>
<dbReference type="STRING" id="1185766.SAMN05216224_11068"/>
<dbReference type="Gene3D" id="1.10.10.10">
    <property type="entry name" value="Winged helix-like DNA-binding domain superfamily/Winged helix DNA-binding domain"/>
    <property type="match status" value="1"/>
</dbReference>
<dbReference type="OrthoDB" id="8906692at2"/>
<comment type="caution">
    <text evidence="2">The sequence shown here is derived from an EMBL/GenBank/DDBJ whole genome shotgun (WGS) entry which is preliminary data.</text>
</comment>
<dbReference type="SMART" id="SM00347">
    <property type="entry name" value="HTH_MARR"/>
    <property type="match status" value="1"/>
</dbReference>
<keyword evidence="3" id="KW-1185">Reference proteome</keyword>
<organism evidence="2 3">
    <name type="scientific">Thioclava dalianensis</name>
    <dbReference type="NCBI Taxonomy" id="1185766"/>
    <lineage>
        <taxon>Bacteria</taxon>
        <taxon>Pseudomonadati</taxon>
        <taxon>Pseudomonadota</taxon>
        <taxon>Alphaproteobacteria</taxon>
        <taxon>Rhodobacterales</taxon>
        <taxon>Paracoccaceae</taxon>
        <taxon>Thioclava</taxon>
    </lineage>
</organism>
<proteinExistence type="predicted"/>
<dbReference type="SUPFAM" id="SSF46785">
    <property type="entry name" value="Winged helix' DNA-binding domain"/>
    <property type="match status" value="1"/>
</dbReference>
<dbReference type="PROSITE" id="PS50995">
    <property type="entry name" value="HTH_MARR_2"/>
    <property type="match status" value="1"/>
</dbReference>
<dbReference type="InterPro" id="IPR039422">
    <property type="entry name" value="MarR/SlyA-like"/>
</dbReference>
<dbReference type="InterPro" id="IPR036388">
    <property type="entry name" value="WH-like_DNA-bd_sf"/>
</dbReference>
<dbReference type="PANTHER" id="PTHR33164:SF43">
    <property type="entry name" value="HTH-TYPE TRANSCRIPTIONAL REPRESSOR YETL"/>
    <property type="match status" value="1"/>
</dbReference>
<dbReference type="EMBL" id="JHEH01000024">
    <property type="protein sequence ID" value="KEP68783.1"/>
    <property type="molecule type" value="Genomic_DNA"/>
</dbReference>